<gene>
    <name evidence="5" type="ORF">K9S39_21395</name>
</gene>
<dbReference type="EMBL" id="CP086322">
    <property type="protein sequence ID" value="UQA94087.1"/>
    <property type="molecule type" value="Genomic_DNA"/>
</dbReference>
<dbReference type="Gene3D" id="1.10.10.2840">
    <property type="entry name" value="PucR C-terminal helix-turn-helix domain"/>
    <property type="match status" value="1"/>
</dbReference>
<dbReference type="Pfam" id="PF13556">
    <property type="entry name" value="HTH_30"/>
    <property type="match status" value="1"/>
</dbReference>
<evidence type="ECO:0000256" key="1">
    <source>
        <dbReference type="ARBA" id="ARBA00006754"/>
    </source>
</evidence>
<dbReference type="Pfam" id="PF17853">
    <property type="entry name" value="GGDEF_2"/>
    <property type="match status" value="1"/>
</dbReference>
<evidence type="ECO:0000313" key="5">
    <source>
        <dbReference type="EMBL" id="UQA94087.1"/>
    </source>
</evidence>
<evidence type="ECO:0000259" key="3">
    <source>
        <dbReference type="Pfam" id="PF13556"/>
    </source>
</evidence>
<dbReference type="RefSeq" id="WP_248864964.1">
    <property type="nucleotide sequence ID" value="NZ_CP086322.1"/>
</dbReference>
<reference evidence="5" key="1">
    <citation type="submission" date="2021-10" db="EMBL/GenBank/DDBJ databases">
        <title>Streptomyces nigrumlapis sp.nov.,an antimicrobial producing actinobacterium isolated from Black Gobi rocks.</title>
        <authorList>
            <person name="Wen Y."/>
            <person name="Zhang W."/>
            <person name="Liu X.G."/>
        </authorList>
    </citation>
    <scope>NUCLEOTIDE SEQUENCE</scope>
    <source>
        <strain evidence="5">ST13-2-2</strain>
    </source>
</reference>
<dbReference type="InterPro" id="IPR042070">
    <property type="entry name" value="PucR_C-HTH_sf"/>
</dbReference>
<evidence type="ECO:0000259" key="4">
    <source>
        <dbReference type="Pfam" id="PF17853"/>
    </source>
</evidence>
<dbReference type="InterPro" id="IPR025736">
    <property type="entry name" value="PucR_C-HTH_dom"/>
</dbReference>
<keyword evidence="6" id="KW-1185">Reference proteome</keyword>
<evidence type="ECO:0000313" key="6">
    <source>
        <dbReference type="Proteomes" id="UP000830115"/>
    </source>
</evidence>
<feature type="region of interest" description="Disordered" evidence="2">
    <location>
        <begin position="1"/>
        <end position="44"/>
    </location>
</feature>
<feature type="compositionally biased region" description="Low complexity" evidence="2">
    <location>
        <begin position="25"/>
        <end position="40"/>
    </location>
</feature>
<dbReference type="PANTHER" id="PTHR33744">
    <property type="entry name" value="CARBOHYDRATE DIACID REGULATOR"/>
    <property type="match status" value="1"/>
</dbReference>
<feature type="domain" description="PucR C-terminal helix-turn-helix" evidence="3">
    <location>
        <begin position="330"/>
        <end position="385"/>
    </location>
</feature>
<dbReference type="InterPro" id="IPR051448">
    <property type="entry name" value="CdaR-like_regulators"/>
</dbReference>
<dbReference type="PANTHER" id="PTHR33744:SF1">
    <property type="entry name" value="DNA-BINDING TRANSCRIPTIONAL ACTIVATOR ADER"/>
    <property type="match status" value="1"/>
</dbReference>
<dbReference type="InterPro" id="IPR041522">
    <property type="entry name" value="CdaR_GGDEF"/>
</dbReference>
<accession>A0ABY4M9L0</accession>
<feature type="domain" description="CdaR GGDEF-like" evidence="4">
    <location>
        <begin position="167"/>
        <end position="280"/>
    </location>
</feature>
<protein>
    <submittedName>
        <fullName evidence="5">Helix-turn-helix domain-containing protein</fullName>
    </submittedName>
</protein>
<evidence type="ECO:0000256" key="2">
    <source>
        <dbReference type="SAM" id="MobiDB-lite"/>
    </source>
</evidence>
<name>A0ABY4M9L0_9ACTN</name>
<feature type="compositionally biased region" description="Pro residues" evidence="2">
    <location>
        <begin position="9"/>
        <end position="24"/>
    </location>
</feature>
<proteinExistence type="inferred from homology"/>
<comment type="similarity">
    <text evidence="1">Belongs to the CdaR family.</text>
</comment>
<sequence length="403" mass="42624">MATGHRAPHSPPAAPGATGPPPGAAAPAGGAETGSAETAPRPADLDRYLEQLARVSVTRRRLPDGYLDDIRQLAATAAARGTALRALVAALLTPACRAWPDLPGALQAQDLRELRDVTSALMRAISETTVALTEGYETAHRAAIRGEEATRREFVDDLLEGPANLGRLAERAERFGLRLVGPHTVAVARAADPFGAGDPATRYVEEALTARFSARDVLITTKDALLVCVSPGTVPEVPEHFATAVCHAVGERYTIVVSRPRPGAGGIVRSYHEARSTLDLAARLHLTTPVVHASDVLVFQVLGRDHAAITDLVAAVLGGLQAARGGPRTLLDTLTTYFASGCLNAATARRLGLSVRTVGYRLGRIRQLTGHDPTDPDQRYILQTAALGAQLLDWPARPLQPTD</sequence>
<dbReference type="Proteomes" id="UP000830115">
    <property type="component" value="Chromosome"/>
</dbReference>
<organism evidence="5 6">
    <name type="scientific">Streptomyces halobius</name>
    <dbReference type="NCBI Taxonomy" id="2879846"/>
    <lineage>
        <taxon>Bacteria</taxon>
        <taxon>Bacillati</taxon>
        <taxon>Actinomycetota</taxon>
        <taxon>Actinomycetes</taxon>
        <taxon>Kitasatosporales</taxon>
        <taxon>Streptomycetaceae</taxon>
        <taxon>Streptomyces</taxon>
    </lineage>
</organism>